<organism evidence="2 3">
    <name type="scientific">Larkinella bovis</name>
    <dbReference type="NCBI Taxonomy" id="683041"/>
    <lineage>
        <taxon>Bacteria</taxon>
        <taxon>Pseudomonadati</taxon>
        <taxon>Bacteroidota</taxon>
        <taxon>Cytophagia</taxon>
        <taxon>Cytophagales</taxon>
        <taxon>Spirosomataceae</taxon>
        <taxon>Larkinella</taxon>
    </lineage>
</organism>
<name>A0ABW0I640_9BACT</name>
<evidence type="ECO:0000256" key="1">
    <source>
        <dbReference type="SAM" id="MobiDB-lite"/>
    </source>
</evidence>
<dbReference type="RefSeq" id="WP_379842461.1">
    <property type="nucleotide sequence ID" value="NZ_JBHSMA010000001.1"/>
</dbReference>
<sequence length="67" mass="7276">MAFPEKPGFQVQIANKNKGERSSKTGFTNGACPGMDGRKRRTIAGRQSDGPGGSPIASELTWRNLRR</sequence>
<comment type="caution">
    <text evidence="2">The sequence shown here is derived from an EMBL/GenBank/DDBJ whole genome shotgun (WGS) entry which is preliminary data.</text>
</comment>
<proteinExistence type="predicted"/>
<feature type="region of interest" description="Disordered" evidence="1">
    <location>
        <begin position="1"/>
        <end position="67"/>
    </location>
</feature>
<dbReference type="EMBL" id="JBHSMA010000001">
    <property type="protein sequence ID" value="MFC5408996.1"/>
    <property type="molecule type" value="Genomic_DNA"/>
</dbReference>
<protein>
    <submittedName>
        <fullName evidence="2">Uncharacterized protein</fullName>
    </submittedName>
</protein>
<dbReference type="Proteomes" id="UP001596106">
    <property type="component" value="Unassembled WGS sequence"/>
</dbReference>
<keyword evidence="3" id="KW-1185">Reference proteome</keyword>
<evidence type="ECO:0000313" key="3">
    <source>
        <dbReference type="Proteomes" id="UP001596106"/>
    </source>
</evidence>
<gene>
    <name evidence="2" type="ORF">ACFPMF_06745</name>
</gene>
<reference evidence="3" key="1">
    <citation type="journal article" date="2019" name="Int. J. Syst. Evol. Microbiol.">
        <title>The Global Catalogue of Microorganisms (GCM) 10K type strain sequencing project: providing services to taxonomists for standard genome sequencing and annotation.</title>
        <authorList>
            <consortium name="The Broad Institute Genomics Platform"/>
            <consortium name="The Broad Institute Genome Sequencing Center for Infectious Disease"/>
            <person name="Wu L."/>
            <person name="Ma J."/>
        </authorList>
    </citation>
    <scope>NUCLEOTIDE SEQUENCE [LARGE SCALE GENOMIC DNA]</scope>
    <source>
        <strain evidence="3">CCUG 55250</strain>
    </source>
</reference>
<evidence type="ECO:0000313" key="2">
    <source>
        <dbReference type="EMBL" id="MFC5408996.1"/>
    </source>
</evidence>
<accession>A0ABW0I640</accession>